<evidence type="ECO:0000256" key="3">
    <source>
        <dbReference type="ARBA" id="ARBA00023235"/>
    </source>
</evidence>
<dbReference type="Gene3D" id="3.30.70.580">
    <property type="entry name" value="Pseudouridine synthase I, catalytic domain, N-terminal subdomain"/>
    <property type="match status" value="1"/>
</dbReference>
<dbReference type="EC" id="5.4.99.12" evidence="4"/>
<feature type="binding site" evidence="4 6">
    <location>
        <position position="106"/>
    </location>
    <ligand>
        <name>substrate</name>
    </ligand>
</feature>
<name>A0A8I1MVJ8_THIA3</name>
<dbReference type="AlphaFoldDB" id="A0A8I1MVJ8"/>
<dbReference type="GO" id="GO:0031119">
    <property type="term" value="P:tRNA pseudouridine synthesis"/>
    <property type="evidence" value="ECO:0007669"/>
    <property type="project" value="UniProtKB-UniRule"/>
</dbReference>
<evidence type="ECO:0000256" key="2">
    <source>
        <dbReference type="ARBA" id="ARBA00022694"/>
    </source>
</evidence>
<evidence type="ECO:0000256" key="6">
    <source>
        <dbReference type="PIRSR" id="PIRSR001430-2"/>
    </source>
</evidence>
<reference evidence="9" key="1">
    <citation type="submission" date="2021-02" db="EMBL/GenBank/DDBJ databases">
        <title>Thiocyanate and organic carbon inputs drive convergent selection for specific autotrophic Afipia and Thiobacillus strains within complex microbiomes.</title>
        <authorList>
            <person name="Huddy R.J."/>
            <person name="Sachdeva R."/>
            <person name="Kadzinga F."/>
            <person name="Kantor R.S."/>
            <person name="Harrison S.T.L."/>
            <person name="Banfield J.F."/>
        </authorList>
    </citation>
    <scope>NUCLEOTIDE SEQUENCE</scope>
    <source>
        <strain evidence="9">SCN18_13_7_16_R3_B_64_19</strain>
    </source>
</reference>
<comment type="caution">
    <text evidence="4">Lacks conserved residue(s) required for the propagation of feature annotation.</text>
</comment>
<dbReference type="CDD" id="cd02570">
    <property type="entry name" value="PseudoU_synth_EcTruA"/>
    <property type="match status" value="1"/>
</dbReference>
<comment type="function">
    <text evidence="4">Formation of pseudouridine at positions 38, 39 and 40 in the anticodon stem and loop of transfer RNAs.</text>
</comment>
<dbReference type="InterPro" id="IPR020095">
    <property type="entry name" value="PsdUridine_synth_TruA_C"/>
</dbReference>
<organism evidence="9 10">
    <name type="scientific">Thiomonas arsenitoxydans (strain DSM 22701 / CIP 110005 / 3As)</name>
    <dbReference type="NCBI Taxonomy" id="426114"/>
    <lineage>
        <taxon>Bacteria</taxon>
        <taxon>Pseudomonadati</taxon>
        <taxon>Pseudomonadota</taxon>
        <taxon>Betaproteobacteria</taxon>
        <taxon>Burkholderiales</taxon>
        <taxon>Thiomonas</taxon>
    </lineage>
</organism>
<comment type="catalytic activity">
    <reaction evidence="4 7">
        <text>uridine(38/39/40) in tRNA = pseudouridine(38/39/40) in tRNA</text>
        <dbReference type="Rhea" id="RHEA:22376"/>
        <dbReference type="Rhea" id="RHEA-COMP:10085"/>
        <dbReference type="Rhea" id="RHEA-COMP:10087"/>
        <dbReference type="ChEBI" id="CHEBI:65314"/>
        <dbReference type="ChEBI" id="CHEBI:65315"/>
        <dbReference type="EC" id="5.4.99.12"/>
    </reaction>
</comment>
<sequence>MGLSYGGTSYCGWQSQPGGCGVQDFLERALAQFLGFPTRTVCAGRTDAGVHALGQVVHLDTPLQREPSSWGRGVNAFLPRDMAVQWARTDLPQTFDARRSAYQRRYRYVLRNHPVRPALDHARVGWTHRPLDLDLLRAAAQCLLGEHDFSAFRSSECQALSPVKTLHAIEIARHGHTLVLDLRANAFLHHMVRNIVGSLLAVGNGSKPVSWLAEVLASRDRRLAAPTFMPDGLYFLGPDYPAEFNLPSPPTQIGLTI</sequence>
<dbReference type="InterPro" id="IPR020103">
    <property type="entry name" value="PsdUridine_synth_cat_dom_sf"/>
</dbReference>
<accession>A0A8I1MVJ8</accession>
<dbReference type="GO" id="GO:0003723">
    <property type="term" value="F:RNA binding"/>
    <property type="evidence" value="ECO:0007669"/>
    <property type="project" value="InterPro"/>
</dbReference>
<keyword evidence="3 4" id="KW-0413">Isomerase</keyword>
<dbReference type="SUPFAM" id="SSF55120">
    <property type="entry name" value="Pseudouridine synthase"/>
    <property type="match status" value="1"/>
</dbReference>
<feature type="domain" description="Pseudouridine synthase I TruA alpha/beta" evidence="8">
    <location>
        <begin position="139"/>
        <end position="241"/>
    </location>
</feature>
<keyword evidence="2 4" id="KW-0819">tRNA processing</keyword>
<dbReference type="Pfam" id="PF01416">
    <property type="entry name" value="PseudoU_synth_1"/>
    <property type="match status" value="2"/>
</dbReference>
<dbReference type="PANTHER" id="PTHR11142:SF0">
    <property type="entry name" value="TRNA PSEUDOURIDINE SYNTHASE-LIKE 1"/>
    <property type="match status" value="1"/>
</dbReference>
<dbReference type="RefSeq" id="WP_276726952.1">
    <property type="nucleotide sequence ID" value="NZ_JAFKMR010000009.1"/>
</dbReference>
<dbReference type="Proteomes" id="UP000664800">
    <property type="component" value="Unassembled WGS sequence"/>
</dbReference>
<dbReference type="NCBIfam" id="TIGR00071">
    <property type="entry name" value="hisT_truA"/>
    <property type="match status" value="1"/>
</dbReference>
<evidence type="ECO:0000313" key="10">
    <source>
        <dbReference type="Proteomes" id="UP000664800"/>
    </source>
</evidence>
<dbReference type="EMBL" id="JAFKMR010000009">
    <property type="protein sequence ID" value="MBN8742832.1"/>
    <property type="molecule type" value="Genomic_DNA"/>
</dbReference>
<evidence type="ECO:0000259" key="8">
    <source>
        <dbReference type="Pfam" id="PF01416"/>
    </source>
</evidence>
<feature type="domain" description="Pseudouridine synthase I TruA alpha/beta" evidence="8">
    <location>
        <begin position="5"/>
        <end position="89"/>
    </location>
</feature>
<feature type="active site" description="Nucleophile" evidence="4 5">
    <location>
        <position position="47"/>
    </location>
</feature>
<evidence type="ECO:0000256" key="1">
    <source>
        <dbReference type="ARBA" id="ARBA00009375"/>
    </source>
</evidence>
<evidence type="ECO:0000256" key="7">
    <source>
        <dbReference type="RuleBase" id="RU003792"/>
    </source>
</evidence>
<dbReference type="GO" id="GO:0160147">
    <property type="term" value="F:tRNA pseudouridine(38-40) synthase activity"/>
    <property type="evidence" value="ECO:0007669"/>
    <property type="project" value="UniProtKB-EC"/>
</dbReference>
<dbReference type="Gene3D" id="3.30.70.660">
    <property type="entry name" value="Pseudouridine synthase I, catalytic domain, C-terminal subdomain"/>
    <property type="match status" value="1"/>
</dbReference>
<dbReference type="InterPro" id="IPR001406">
    <property type="entry name" value="PsdUridine_synth_TruA"/>
</dbReference>
<dbReference type="PANTHER" id="PTHR11142">
    <property type="entry name" value="PSEUDOURIDYLATE SYNTHASE"/>
    <property type="match status" value="1"/>
</dbReference>
<dbReference type="InterPro" id="IPR020094">
    <property type="entry name" value="TruA/RsuA/RluB/E/F_N"/>
</dbReference>
<evidence type="ECO:0000256" key="5">
    <source>
        <dbReference type="PIRSR" id="PIRSR001430-1"/>
    </source>
</evidence>
<evidence type="ECO:0000256" key="4">
    <source>
        <dbReference type="HAMAP-Rule" id="MF_00171"/>
    </source>
</evidence>
<dbReference type="PIRSF" id="PIRSF001430">
    <property type="entry name" value="tRNA_psdUrid_synth"/>
    <property type="match status" value="1"/>
</dbReference>
<protein>
    <recommendedName>
        <fullName evidence="4">tRNA pseudouridine synthase A</fullName>
        <ecNumber evidence="4">5.4.99.12</ecNumber>
    </recommendedName>
    <alternativeName>
        <fullName evidence="4">tRNA pseudouridine(38-40) synthase</fullName>
    </alternativeName>
    <alternativeName>
        <fullName evidence="4">tRNA pseudouridylate synthase I</fullName>
    </alternativeName>
    <alternativeName>
        <fullName evidence="4">tRNA-uridine isomerase I</fullName>
    </alternativeName>
</protein>
<proteinExistence type="inferred from homology"/>
<dbReference type="FunFam" id="3.30.70.580:FF:000001">
    <property type="entry name" value="tRNA pseudouridine synthase A"/>
    <property type="match status" value="1"/>
</dbReference>
<gene>
    <name evidence="4 9" type="primary">truA</name>
    <name evidence="9" type="ORF">J0I24_00840</name>
</gene>
<dbReference type="HAMAP" id="MF_00171">
    <property type="entry name" value="TruA"/>
    <property type="match status" value="1"/>
</dbReference>
<comment type="caution">
    <text evidence="9">The sequence shown here is derived from an EMBL/GenBank/DDBJ whole genome shotgun (WGS) entry which is preliminary data.</text>
</comment>
<dbReference type="InterPro" id="IPR020097">
    <property type="entry name" value="PsdUridine_synth_TruA_a/b_dom"/>
</dbReference>
<comment type="subunit">
    <text evidence="4">Homodimer.</text>
</comment>
<comment type="similarity">
    <text evidence="1 4 7">Belongs to the tRNA pseudouridine synthase TruA family.</text>
</comment>
<evidence type="ECO:0000313" key="9">
    <source>
        <dbReference type="EMBL" id="MBN8742832.1"/>
    </source>
</evidence>